<evidence type="ECO:0000256" key="7">
    <source>
        <dbReference type="ARBA" id="ARBA00022989"/>
    </source>
</evidence>
<dbReference type="CDD" id="cd18548">
    <property type="entry name" value="ABC_6TM_Tm287_like"/>
    <property type="match status" value="1"/>
</dbReference>
<evidence type="ECO:0000256" key="5">
    <source>
        <dbReference type="ARBA" id="ARBA00022741"/>
    </source>
</evidence>
<feature type="transmembrane region" description="Helical" evidence="9">
    <location>
        <begin position="130"/>
        <end position="149"/>
    </location>
</feature>
<dbReference type="PROSITE" id="PS50929">
    <property type="entry name" value="ABC_TM1F"/>
    <property type="match status" value="1"/>
</dbReference>
<dbReference type="RefSeq" id="WP_372442847.1">
    <property type="nucleotide sequence ID" value="NZ_JADIJL010000001.1"/>
</dbReference>
<keyword evidence="8 9" id="KW-0472">Membrane</keyword>
<dbReference type="InterPro" id="IPR027417">
    <property type="entry name" value="P-loop_NTPase"/>
</dbReference>
<feature type="domain" description="ABC transporter" evidence="10">
    <location>
        <begin position="331"/>
        <end position="566"/>
    </location>
</feature>
<comment type="subcellular location">
    <subcellularLocation>
        <location evidence="1">Cell membrane</location>
        <topology evidence="1">Multi-pass membrane protein</topology>
    </subcellularLocation>
</comment>
<dbReference type="InterPro" id="IPR003439">
    <property type="entry name" value="ABC_transporter-like_ATP-bd"/>
</dbReference>
<dbReference type="EMBL" id="QJJQ01000002">
    <property type="protein sequence ID" value="PXW89478.1"/>
    <property type="molecule type" value="Genomic_DNA"/>
</dbReference>
<dbReference type="Gene3D" id="1.20.1560.10">
    <property type="entry name" value="ABC transporter type 1, transmembrane domain"/>
    <property type="match status" value="1"/>
</dbReference>
<dbReference type="FunFam" id="1.20.1560.10:FF:000040">
    <property type="entry name" value="Multidrug ABC transporter ATP-binding protein"/>
    <property type="match status" value="1"/>
</dbReference>
<dbReference type="InterPro" id="IPR003593">
    <property type="entry name" value="AAA+_ATPase"/>
</dbReference>
<dbReference type="GO" id="GO:0016887">
    <property type="term" value="F:ATP hydrolysis activity"/>
    <property type="evidence" value="ECO:0007669"/>
    <property type="project" value="InterPro"/>
</dbReference>
<name>A0A2V3W8G5_9BACI</name>
<dbReference type="PROSITE" id="PS00211">
    <property type="entry name" value="ABC_TRANSPORTER_1"/>
    <property type="match status" value="1"/>
</dbReference>
<evidence type="ECO:0000259" key="10">
    <source>
        <dbReference type="PROSITE" id="PS50893"/>
    </source>
</evidence>
<dbReference type="PANTHER" id="PTHR43394">
    <property type="entry name" value="ATP-DEPENDENT PERMEASE MDL1, MITOCHONDRIAL"/>
    <property type="match status" value="1"/>
</dbReference>
<evidence type="ECO:0000256" key="8">
    <source>
        <dbReference type="ARBA" id="ARBA00023136"/>
    </source>
</evidence>
<dbReference type="GO" id="GO:0005886">
    <property type="term" value="C:plasma membrane"/>
    <property type="evidence" value="ECO:0007669"/>
    <property type="project" value="UniProtKB-SubCell"/>
</dbReference>
<accession>A0A2V3W8G5</accession>
<proteinExistence type="predicted"/>
<evidence type="ECO:0000256" key="1">
    <source>
        <dbReference type="ARBA" id="ARBA00004651"/>
    </source>
</evidence>
<dbReference type="InterPro" id="IPR017871">
    <property type="entry name" value="ABC_transporter-like_CS"/>
</dbReference>
<dbReference type="PROSITE" id="PS50893">
    <property type="entry name" value="ABC_TRANSPORTER_2"/>
    <property type="match status" value="1"/>
</dbReference>
<keyword evidence="3" id="KW-1003">Cell membrane</keyword>
<keyword evidence="2" id="KW-0813">Transport</keyword>
<evidence type="ECO:0000256" key="2">
    <source>
        <dbReference type="ARBA" id="ARBA00022448"/>
    </source>
</evidence>
<dbReference type="GO" id="GO:0005524">
    <property type="term" value="F:ATP binding"/>
    <property type="evidence" value="ECO:0007669"/>
    <property type="project" value="UniProtKB-KW"/>
</dbReference>
<reference evidence="12 13" key="1">
    <citation type="submission" date="2018-05" db="EMBL/GenBank/DDBJ databases">
        <title>Genomic Encyclopedia of Type Strains, Phase IV (KMG-IV): sequencing the most valuable type-strain genomes for metagenomic binning, comparative biology and taxonomic classification.</title>
        <authorList>
            <person name="Goeker M."/>
        </authorList>
    </citation>
    <scope>NUCLEOTIDE SEQUENCE [LARGE SCALE GENOMIC DNA]</scope>
    <source>
        <strain evidence="12 13">DSM 28556</strain>
    </source>
</reference>
<comment type="caution">
    <text evidence="12">The sequence shown here is derived from an EMBL/GenBank/DDBJ whole genome shotgun (WGS) entry which is preliminary data.</text>
</comment>
<feature type="domain" description="ABC transmembrane type-1" evidence="11">
    <location>
        <begin position="17"/>
        <end position="298"/>
    </location>
</feature>
<evidence type="ECO:0000256" key="4">
    <source>
        <dbReference type="ARBA" id="ARBA00022692"/>
    </source>
</evidence>
<protein>
    <submittedName>
        <fullName evidence="12">ATP-binding cassette subfamily B protein</fullName>
    </submittedName>
</protein>
<dbReference type="Pfam" id="PF00005">
    <property type="entry name" value="ABC_tran"/>
    <property type="match status" value="1"/>
</dbReference>
<dbReference type="InterPro" id="IPR039421">
    <property type="entry name" value="Type_1_exporter"/>
</dbReference>
<dbReference type="SUPFAM" id="SSF90123">
    <property type="entry name" value="ABC transporter transmembrane region"/>
    <property type="match status" value="1"/>
</dbReference>
<dbReference type="Gene3D" id="3.40.50.300">
    <property type="entry name" value="P-loop containing nucleotide triphosphate hydrolases"/>
    <property type="match status" value="1"/>
</dbReference>
<dbReference type="SMART" id="SM00382">
    <property type="entry name" value="AAA"/>
    <property type="match status" value="1"/>
</dbReference>
<organism evidence="12 13">
    <name type="scientific">Pseudogracilibacillus auburnensis</name>
    <dbReference type="NCBI Taxonomy" id="1494959"/>
    <lineage>
        <taxon>Bacteria</taxon>
        <taxon>Bacillati</taxon>
        <taxon>Bacillota</taxon>
        <taxon>Bacilli</taxon>
        <taxon>Bacillales</taxon>
        <taxon>Bacillaceae</taxon>
        <taxon>Pseudogracilibacillus</taxon>
    </lineage>
</organism>
<dbReference type="FunFam" id="3.40.50.300:FF:000221">
    <property type="entry name" value="Multidrug ABC transporter ATP-binding protein"/>
    <property type="match status" value="1"/>
</dbReference>
<keyword evidence="13" id="KW-1185">Reference proteome</keyword>
<feature type="transmembrane region" description="Helical" evidence="9">
    <location>
        <begin position="12"/>
        <end position="31"/>
    </location>
</feature>
<keyword evidence="4 9" id="KW-0812">Transmembrane</keyword>
<feature type="transmembrane region" description="Helical" evidence="9">
    <location>
        <begin position="51"/>
        <end position="77"/>
    </location>
</feature>
<dbReference type="Proteomes" id="UP000247978">
    <property type="component" value="Unassembled WGS sequence"/>
</dbReference>
<evidence type="ECO:0000259" key="11">
    <source>
        <dbReference type="PROSITE" id="PS50929"/>
    </source>
</evidence>
<dbReference type="Pfam" id="PF00664">
    <property type="entry name" value="ABC_membrane"/>
    <property type="match status" value="1"/>
</dbReference>
<evidence type="ECO:0000256" key="3">
    <source>
        <dbReference type="ARBA" id="ARBA00022475"/>
    </source>
</evidence>
<evidence type="ECO:0000256" key="9">
    <source>
        <dbReference type="SAM" id="Phobius"/>
    </source>
</evidence>
<keyword evidence="7 9" id="KW-1133">Transmembrane helix</keyword>
<evidence type="ECO:0000313" key="13">
    <source>
        <dbReference type="Proteomes" id="UP000247978"/>
    </source>
</evidence>
<keyword evidence="6 12" id="KW-0067">ATP-binding</keyword>
<feature type="transmembrane region" description="Helical" evidence="9">
    <location>
        <begin position="235"/>
        <end position="260"/>
    </location>
</feature>
<dbReference type="InterPro" id="IPR036640">
    <property type="entry name" value="ABC1_TM_sf"/>
</dbReference>
<dbReference type="PANTHER" id="PTHR43394:SF1">
    <property type="entry name" value="ATP-BINDING CASSETTE SUB-FAMILY B MEMBER 10, MITOCHONDRIAL"/>
    <property type="match status" value="1"/>
</dbReference>
<dbReference type="InterPro" id="IPR011527">
    <property type="entry name" value="ABC1_TM_dom"/>
</dbReference>
<sequence>MRKVANYLLSYKFLIMLLFFLIFIQSISQLFLPTLMGDIVDNGVVKGDIAYIWKIGFVMLAVAAVGVFMSILISHFASKVAMGVGRKIREDIFTNVSDFSLHEFDTIGTASLITRTTNDVTQVQQATIMVLRMFLMAPFMLIGGLIMALSKDAKLSLVILIAIPFIALAILIILKRGYPLFQGVQKRLDRLNLVFRENLTGIRVIRSFAKGKEERARLKEANTDLTDISIKVNKLMAFTMPLMMLLMNVTVVFIIWFGGIRIDNGSMQIGDLMAFIQYVMLIMFALMMASMMFVVLPRATVSANRIREVLEMERLKLKQGDKRIDNGQGVLEFDHVTFYYPGADEPALEHIQFTAKQGEITAVIGGTGSGKTTLVQLIPRFFELTAGTIRLNGVDITETSLPQLREKIGFVPQKSLLFSGSINDNIRFGKQDATTEEIIHAATIAQANDFIEHLPEGYETMIEQGGANLSGGQKQRLSIVRALVRQPDIYIFDDSFSALDYKTDSKLRAALQAETKQSIVMVVAQRVSSVMHADQIIVLDKGKMVGIGTHEELVENNKVYQEIVASQLGEGEIA</sequence>
<dbReference type="SUPFAM" id="SSF52540">
    <property type="entry name" value="P-loop containing nucleoside triphosphate hydrolases"/>
    <property type="match status" value="1"/>
</dbReference>
<evidence type="ECO:0000256" key="6">
    <source>
        <dbReference type="ARBA" id="ARBA00022840"/>
    </source>
</evidence>
<feature type="transmembrane region" description="Helical" evidence="9">
    <location>
        <begin position="272"/>
        <end position="296"/>
    </location>
</feature>
<feature type="transmembrane region" description="Helical" evidence="9">
    <location>
        <begin position="155"/>
        <end position="174"/>
    </location>
</feature>
<gene>
    <name evidence="12" type="ORF">DFR56_102255</name>
</gene>
<dbReference type="GO" id="GO:0015421">
    <property type="term" value="F:ABC-type oligopeptide transporter activity"/>
    <property type="evidence" value="ECO:0007669"/>
    <property type="project" value="TreeGrafter"/>
</dbReference>
<evidence type="ECO:0000313" key="12">
    <source>
        <dbReference type="EMBL" id="PXW89478.1"/>
    </source>
</evidence>
<keyword evidence="5" id="KW-0547">Nucleotide-binding</keyword>
<dbReference type="AlphaFoldDB" id="A0A2V3W8G5"/>